<organism evidence="1">
    <name type="scientific">Aphanomyces astaci</name>
    <name type="common">Crayfish plague agent</name>
    <dbReference type="NCBI Taxonomy" id="112090"/>
    <lineage>
        <taxon>Eukaryota</taxon>
        <taxon>Sar</taxon>
        <taxon>Stramenopiles</taxon>
        <taxon>Oomycota</taxon>
        <taxon>Saprolegniomycetes</taxon>
        <taxon>Saprolegniales</taxon>
        <taxon>Verrucalvaceae</taxon>
        <taxon>Aphanomyces</taxon>
    </lineage>
</organism>
<name>W4FW20_APHAT</name>
<dbReference type="EMBL" id="VJMI01014872">
    <property type="protein sequence ID" value="KAF0736098.1"/>
    <property type="molecule type" value="Genomic_DNA"/>
</dbReference>
<gene>
    <name evidence="2" type="ORF">AaE_009040</name>
    <name evidence="1" type="ORF">H257_13633</name>
</gene>
<protein>
    <submittedName>
        <fullName evidence="1">Uncharacterized protein</fullName>
    </submittedName>
</protein>
<dbReference type="GeneID" id="20815629"/>
<dbReference type="VEuPathDB" id="FungiDB:H257_13633"/>
<dbReference type="EMBL" id="KI913163">
    <property type="protein sequence ID" value="ETV70853.1"/>
    <property type="molecule type" value="Genomic_DNA"/>
</dbReference>
<reference evidence="1" key="1">
    <citation type="submission" date="2013-12" db="EMBL/GenBank/DDBJ databases">
        <title>The Genome Sequence of Aphanomyces astaci APO3.</title>
        <authorList>
            <consortium name="The Broad Institute Genomics Platform"/>
            <person name="Russ C."/>
            <person name="Tyler B."/>
            <person name="van West P."/>
            <person name="Dieguez-Uribeondo J."/>
            <person name="Young S.K."/>
            <person name="Zeng Q."/>
            <person name="Gargeya S."/>
            <person name="Fitzgerald M."/>
            <person name="Abouelleil A."/>
            <person name="Alvarado L."/>
            <person name="Chapman S.B."/>
            <person name="Gainer-Dewar J."/>
            <person name="Goldberg J."/>
            <person name="Griggs A."/>
            <person name="Gujja S."/>
            <person name="Hansen M."/>
            <person name="Howarth C."/>
            <person name="Imamovic A."/>
            <person name="Ireland A."/>
            <person name="Larimer J."/>
            <person name="McCowan C."/>
            <person name="Murphy C."/>
            <person name="Pearson M."/>
            <person name="Poon T.W."/>
            <person name="Priest M."/>
            <person name="Roberts A."/>
            <person name="Saif S."/>
            <person name="Shea T."/>
            <person name="Sykes S."/>
            <person name="Wortman J."/>
            <person name="Nusbaum C."/>
            <person name="Birren B."/>
        </authorList>
    </citation>
    <scope>NUCLEOTIDE SEQUENCE [LARGE SCALE GENOMIC DNA]</scope>
    <source>
        <strain evidence="1">APO3</strain>
    </source>
</reference>
<evidence type="ECO:0000313" key="2">
    <source>
        <dbReference type="EMBL" id="KAF0736098.1"/>
    </source>
</evidence>
<dbReference type="OrthoDB" id="2155538at2759"/>
<sequence>MSTGPERDEALSQAFFESIVASAPTTADQHDRQYLIQHLLPCLVPALTSLLRAEEEVQTRKGRGENALTIKPLDYLAKYLYRHNPRHAEPSEETKMLTRLAKKLVG</sequence>
<proteinExistence type="predicted"/>
<evidence type="ECO:0000313" key="1">
    <source>
        <dbReference type="EMBL" id="ETV70853.1"/>
    </source>
</evidence>
<accession>W4FW20</accession>
<evidence type="ECO:0000313" key="3">
    <source>
        <dbReference type="Proteomes" id="UP000469452"/>
    </source>
</evidence>
<dbReference type="AlphaFoldDB" id="W4FW20"/>
<reference evidence="2 3" key="2">
    <citation type="submission" date="2019-06" db="EMBL/GenBank/DDBJ databases">
        <title>Genomics analysis of Aphanomyces spp. identifies a new class of oomycete effector associated with host adaptation.</title>
        <authorList>
            <person name="Gaulin E."/>
        </authorList>
    </citation>
    <scope>NUCLEOTIDE SEQUENCE [LARGE SCALE GENOMIC DNA]</scope>
    <source>
        <strain evidence="2 3">E</strain>
    </source>
</reference>
<dbReference type="Gene3D" id="1.20.890.10">
    <property type="entry name" value="cAMP-dependent protein kinase regulatory subunit, dimerization-anchoring domain"/>
    <property type="match status" value="1"/>
</dbReference>
<dbReference type="Proteomes" id="UP000469452">
    <property type="component" value="Unassembled WGS sequence"/>
</dbReference>
<dbReference type="RefSeq" id="XP_009839516.1">
    <property type="nucleotide sequence ID" value="XM_009841214.1"/>
</dbReference>